<dbReference type="GO" id="GO:0005886">
    <property type="term" value="C:plasma membrane"/>
    <property type="evidence" value="ECO:0007669"/>
    <property type="project" value="UniProtKB-SubCell"/>
</dbReference>
<name>A0A286H5B3_9ACTN</name>
<accession>A0A286H5B3</accession>
<keyword evidence="6 8" id="KW-1133">Transmembrane helix</keyword>
<dbReference type="PANTHER" id="PTHR30269:SF0">
    <property type="entry name" value="MEMBRANE TRANSPORTER PROTEIN YFCA-RELATED"/>
    <property type="match status" value="1"/>
</dbReference>
<feature type="transmembrane region" description="Helical" evidence="8">
    <location>
        <begin position="240"/>
        <end position="257"/>
    </location>
</feature>
<keyword evidence="5 8" id="KW-0812">Transmembrane</keyword>
<feature type="transmembrane region" description="Helical" evidence="8">
    <location>
        <begin position="146"/>
        <end position="178"/>
    </location>
</feature>
<evidence type="ECO:0000256" key="2">
    <source>
        <dbReference type="ARBA" id="ARBA00009142"/>
    </source>
</evidence>
<dbReference type="InterPro" id="IPR002781">
    <property type="entry name" value="TM_pro_TauE-like"/>
</dbReference>
<feature type="transmembrane region" description="Helical" evidence="8">
    <location>
        <begin position="213"/>
        <end position="233"/>
    </location>
</feature>
<sequence length="259" mass="26740">MRVTVGSPVVPAVDLVIAAVVACLAGVINSIAGGGSLILFPTLVALGLPTVAANVTNSVTQWPGYLGGVAGFRREYVGQRSRLIRFGLVAVLGGTTGSILLLTTPSDAFDLVVPVLVLLASLLLAVQPVLTRRLEDGDAGPRRDPAWVYVALFAATVYGGYFGGALGVILVGVLGIALHRLKLANAFKSALSAVTATVTIVVFGFFGDVHWDVVAVAAPGNLIGGFLGARVATRIPVRPLRILIVTFGVAVSVYLFLRA</sequence>
<comment type="similarity">
    <text evidence="2 8">Belongs to the 4-toluene sulfonate uptake permease (TSUP) (TC 2.A.102) family.</text>
</comment>
<evidence type="ECO:0000256" key="4">
    <source>
        <dbReference type="ARBA" id="ARBA00022475"/>
    </source>
</evidence>
<feature type="transmembrane region" description="Helical" evidence="8">
    <location>
        <begin position="109"/>
        <end position="126"/>
    </location>
</feature>
<evidence type="ECO:0000313" key="10">
    <source>
        <dbReference type="Proteomes" id="UP000219482"/>
    </source>
</evidence>
<comment type="subcellular location">
    <subcellularLocation>
        <location evidence="1 8">Cell membrane</location>
        <topology evidence="1 8">Multi-pass membrane protein</topology>
    </subcellularLocation>
</comment>
<gene>
    <name evidence="9" type="ORF">SAMN06272739_3913</name>
</gene>
<feature type="transmembrane region" description="Helical" evidence="8">
    <location>
        <begin position="12"/>
        <end position="40"/>
    </location>
</feature>
<evidence type="ECO:0000256" key="8">
    <source>
        <dbReference type="RuleBase" id="RU363041"/>
    </source>
</evidence>
<dbReference type="InterPro" id="IPR052017">
    <property type="entry name" value="TSUP"/>
</dbReference>
<evidence type="ECO:0000313" key="9">
    <source>
        <dbReference type="EMBL" id="SOE02951.1"/>
    </source>
</evidence>
<dbReference type="Proteomes" id="UP000219482">
    <property type="component" value="Unassembled WGS sequence"/>
</dbReference>
<feature type="transmembrane region" description="Helical" evidence="8">
    <location>
        <begin position="83"/>
        <end position="102"/>
    </location>
</feature>
<evidence type="ECO:0000256" key="7">
    <source>
        <dbReference type="ARBA" id="ARBA00023136"/>
    </source>
</evidence>
<evidence type="ECO:0000256" key="6">
    <source>
        <dbReference type="ARBA" id="ARBA00022989"/>
    </source>
</evidence>
<dbReference type="Pfam" id="PF01925">
    <property type="entry name" value="TauE"/>
    <property type="match status" value="1"/>
</dbReference>
<organism evidence="9 10">
    <name type="scientific">Blastococcus haudaquaticus</name>
    <dbReference type="NCBI Taxonomy" id="1938745"/>
    <lineage>
        <taxon>Bacteria</taxon>
        <taxon>Bacillati</taxon>
        <taxon>Actinomycetota</taxon>
        <taxon>Actinomycetes</taxon>
        <taxon>Geodermatophilales</taxon>
        <taxon>Geodermatophilaceae</taxon>
        <taxon>Blastococcus</taxon>
    </lineage>
</organism>
<keyword evidence="3" id="KW-0813">Transport</keyword>
<proteinExistence type="inferred from homology"/>
<protein>
    <recommendedName>
        <fullName evidence="8">Probable membrane transporter protein</fullName>
    </recommendedName>
</protein>
<evidence type="ECO:0000256" key="5">
    <source>
        <dbReference type="ARBA" id="ARBA00022692"/>
    </source>
</evidence>
<dbReference type="EMBL" id="OCNK01000005">
    <property type="protein sequence ID" value="SOE02951.1"/>
    <property type="molecule type" value="Genomic_DNA"/>
</dbReference>
<evidence type="ECO:0000256" key="1">
    <source>
        <dbReference type="ARBA" id="ARBA00004651"/>
    </source>
</evidence>
<dbReference type="PANTHER" id="PTHR30269">
    <property type="entry name" value="TRANSMEMBRANE PROTEIN YFCA"/>
    <property type="match status" value="1"/>
</dbReference>
<keyword evidence="7 8" id="KW-0472">Membrane</keyword>
<feature type="transmembrane region" description="Helical" evidence="8">
    <location>
        <begin position="190"/>
        <end position="207"/>
    </location>
</feature>
<dbReference type="AlphaFoldDB" id="A0A286H5B3"/>
<reference evidence="10" key="1">
    <citation type="submission" date="2017-09" db="EMBL/GenBank/DDBJ databases">
        <authorList>
            <person name="Varghese N."/>
            <person name="Submissions S."/>
        </authorList>
    </citation>
    <scope>NUCLEOTIDE SEQUENCE [LARGE SCALE GENOMIC DNA]</scope>
    <source>
        <strain evidence="10">DSM 44270</strain>
    </source>
</reference>
<keyword evidence="10" id="KW-1185">Reference proteome</keyword>
<keyword evidence="4 8" id="KW-1003">Cell membrane</keyword>
<evidence type="ECO:0000256" key="3">
    <source>
        <dbReference type="ARBA" id="ARBA00022448"/>
    </source>
</evidence>